<evidence type="ECO:0000313" key="2">
    <source>
        <dbReference type="EMBL" id="ESK65319.1"/>
    </source>
</evidence>
<keyword evidence="3" id="KW-1185">Reference proteome</keyword>
<comment type="caution">
    <text evidence="2">The sequence shown here is derived from an EMBL/GenBank/DDBJ whole genome shotgun (WGS) entry which is preliminary data.</text>
</comment>
<evidence type="ECO:0000259" key="1">
    <source>
        <dbReference type="Pfam" id="PF04545"/>
    </source>
</evidence>
<dbReference type="AlphaFoldDB" id="W1Q5X2"/>
<gene>
    <name evidence="2" type="ORF">GCWU000182_001480</name>
</gene>
<evidence type="ECO:0000313" key="3">
    <source>
        <dbReference type="Proteomes" id="UP000019050"/>
    </source>
</evidence>
<feature type="domain" description="RNA polymerase sigma-70 region 4" evidence="1">
    <location>
        <begin position="87"/>
        <end position="123"/>
    </location>
</feature>
<dbReference type="GO" id="GO:0003700">
    <property type="term" value="F:DNA-binding transcription factor activity"/>
    <property type="evidence" value="ECO:0007669"/>
    <property type="project" value="InterPro"/>
</dbReference>
<dbReference type="GO" id="GO:0006352">
    <property type="term" value="P:DNA-templated transcription initiation"/>
    <property type="evidence" value="ECO:0007669"/>
    <property type="project" value="InterPro"/>
</dbReference>
<dbReference type="InterPro" id="IPR013324">
    <property type="entry name" value="RNA_pol_sigma_r3/r4-like"/>
</dbReference>
<dbReference type="Proteomes" id="UP000019050">
    <property type="component" value="Unassembled WGS sequence"/>
</dbReference>
<accession>W1Q5X2</accession>
<dbReference type="RefSeq" id="WP_023392122.1">
    <property type="nucleotide sequence ID" value="NZ_KI535340.1"/>
</dbReference>
<dbReference type="InterPro" id="IPR036388">
    <property type="entry name" value="WH-like_DNA-bd_sf"/>
</dbReference>
<name>W1Q5X2_ABIDE</name>
<dbReference type="STRING" id="592010.GCWU000182_001480"/>
<dbReference type="SUPFAM" id="SSF88659">
    <property type="entry name" value="Sigma3 and sigma4 domains of RNA polymerase sigma factors"/>
    <property type="match status" value="1"/>
</dbReference>
<dbReference type="HOGENOM" id="CLU_140258_0_0_9"/>
<dbReference type="GeneID" id="84817979"/>
<sequence>MSSIKFEWLRDYIEREERITYLKWNLAKSKAELARWVEGDLQNVRLTQGSLSANLENNIILLAKELDTLYAEQDELNSLIQTFKGVDQQIVRLKYIEGLSLEAIAETLGYSESHIQKRHAEIRKNVCFISEYMANIHKYHNELETIYKDTSIE</sequence>
<dbReference type="InterPro" id="IPR007630">
    <property type="entry name" value="RNA_pol_sigma70_r4"/>
</dbReference>
<organism evidence="2 3">
    <name type="scientific">Abiotrophia defectiva ATCC 49176</name>
    <dbReference type="NCBI Taxonomy" id="592010"/>
    <lineage>
        <taxon>Bacteria</taxon>
        <taxon>Bacillati</taxon>
        <taxon>Bacillota</taxon>
        <taxon>Bacilli</taxon>
        <taxon>Lactobacillales</taxon>
        <taxon>Aerococcaceae</taxon>
        <taxon>Abiotrophia</taxon>
    </lineage>
</organism>
<dbReference type="EMBL" id="ACIN03000013">
    <property type="protein sequence ID" value="ESK65319.1"/>
    <property type="molecule type" value="Genomic_DNA"/>
</dbReference>
<reference evidence="2" key="1">
    <citation type="submission" date="2013-06" db="EMBL/GenBank/DDBJ databases">
        <authorList>
            <person name="Weinstock G."/>
            <person name="Sodergren E."/>
            <person name="Clifton S."/>
            <person name="Fulton L."/>
            <person name="Fulton B."/>
            <person name="Courtney L."/>
            <person name="Fronick C."/>
            <person name="Harrison M."/>
            <person name="Strong C."/>
            <person name="Farmer C."/>
            <person name="Delahaunty K."/>
            <person name="Markovic C."/>
            <person name="Hall O."/>
            <person name="Minx P."/>
            <person name="Tomlinson C."/>
            <person name="Mitreva M."/>
            <person name="Nelson J."/>
            <person name="Hou S."/>
            <person name="Wollam A."/>
            <person name="Pepin K.H."/>
            <person name="Johnson M."/>
            <person name="Bhonagiri V."/>
            <person name="Nash W.E."/>
            <person name="Warren W."/>
            <person name="Chinwalla A."/>
            <person name="Mardis E.R."/>
            <person name="Wilson R.K."/>
        </authorList>
    </citation>
    <scope>NUCLEOTIDE SEQUENCE [LARGE SCALE GENOMIC DNA]</scope>
    <source>
        <strain evidence="2">ATCC 49176</strain>
    </source>
</reference>
<dbReference type="Gene3D" id="1.10.10.10">
    <property type="entry name" value="Winged helix-like DNA-binding domain superfamily/Winged helix DNA-binding domain"/>
    <property type="match status" value="1"/>
</dbReference>
<dbReference type="Pfam" id="PF04545">
    <property type="entry name" value="Sigma70_r4"/>
    <property type="match status" value="1"/>
</dbReference>
<dbReference type="OrthoDB" id="2454082at2"/>
<proteinExistence type="predicted"/>
<dbReference type="eggNOG" id="ENOG5032UYG">
    <property type="taxonomic scope" value="Bacteria"/>
</dbReference>
<protein>
    <submittedName>
        <fullName evidence="2">Sigma-70, region 4</fullName>
    </submittedName>
</protein>